<sequence>MSEFCARCGKMIHSGDWTTGRERYCLDCQEFLAWWNRQVIGAESMPSRLAGFARSSSEKLWEI</sequence>
<proteinExistence type="predicted"/>
<evidence type="ECO:0000313" key="2">
    <source>
        <dbReference type="Proteomes" id="UP000070414"/>
    </source>
</evidence>
<comment type="caution">
    <text evidence="1">The sequence shown here is derived from an EMBL/GenBank/DDBJ whole genome shotgun (WGS) entry which is preliminary data.</text>
</comment>
<protein>
    <submittedName>
        <fullName evidence="1">Uncharacterized protein</fullName>
    </submittedName>
</protein>
<reference evidence="1 2" key="1">
    <citation type="journal article" date="2016" name="Sci. Rep.">
        <title>Metabolic traits of an uncultured archaeal lineage -MSBL1- from brine pools of the Red Sea.</title>
        <authorList>
            <person name="Mwirichia R."/>
            <person name="Alam I."/>
            <person name="Rashid M."/>
            <person name="Vinu M."/>
            <person name="Ba-Alawi W."/>
            <person name="Anthony Kamau A."/>
            <person name="Kamanda Ngugi D."/>
            <person name="Goker M."/>
            <person name="Klenk H.P."/>
            <person name="Bajic V."/>
            <person name="Stingl U."/>
        </authorList>
    </citation>
    <scope>NUCLEOTIDE SEQUENCE [LARGE SCALE GENOMIC DNA]</scope>
    <source>
        <strain evidence="1">SCGC-AAA259I14</strain>
    </source>
</reference>
<organism evidence="1 2">
    <name type="scientific">candidate division MSBL1 archaeon SCGC-AAA259I14</name>
    <dbReference type="NCBI Taxonomy" id="1698268"/>
    <lineage>
        <taxon>Archaea</taxon>
        <taxon>Methanobacteriati</taxon>
        <taxon>Methanobacteriota</taxon>
        <taxon>candidate division MSBL1</taxon>
    </lineage>
</organism>
<accession>A0A133URS0</accession>
<gene>
    <name evidence="1" type="ORF">AKJ38_02280</name>
</gene>
<keyword evidence="2" id="KW-1185">Reference proteome</keyword>
<dbReference type="AlphaFoldDB" id="A0A133URS0"/>
<evidence type="ECO:0000313" key="1">
    <source>
        <dbReference type="EMBL" id="KXA96942.1"/>
    </source>
</evidence>
<name>A0A133URS0_9EURY</name>
<dbReference type="Proteomes" id="UP000070414">
    <property type="component" value="Unassembled WGS sequence"/>
</dbReference>
<dbReference type="EMBL" id="LHXS01000034">
    <property type="protein sequence ID" value="KXA96942.1"/>
    <property type="molecule type" value="Genomic_DNA"/>
</dbReference>